<proteinExistence type="predicted"/>
<dbReference type="EMBL" id="JAALHA020000038">
    <property type="protein sequence ID" value="MDR9900760.1"/>
    <property type="molecule type" value="Genomic_DNA"/>
</dbReference>
<evidence type="ECO:0000313" key="1">
    <source>
        <dbReference type="EMBL" id="MDR9900760.1"/>
    </source>
</evidence>
<dbReference type="RefSeq" id="WP_208344867.1">
    <property type="nucleotide sequence ID" value="NZ_CAWQFN010000548.1"/>
</dbReference>
<name>A0AAP5IFS0_9CYAN</name>
<evidence type="ECO:0000313" key="2">
    <source>
        <dbReference type="Proteomes" id="UP000667802"/>
    </source>
</evidence>
<reference evidence="2" key="1">
    <citation type="journal article" date="2021" name="Science">
        <title>Hunting the eagle killer: A cyanobacterial neurotoxin causes vacuolar myelinopathy.</title>
        <authorList>
            <person name="Breinlinger S."/>
            <person name="Phillips T.J."/>
            <person name="Haram B.N."/>
            <person name="Mares J."/>
            <person name="Martinez Yerena J.A."/>
            <person name="Hrouzek P."/>
            <person name="Sobotka R."/>
            <person name="Henderson W.M."/>
            <person name="Schmieder P."/>
            <person name="Williams S.M."/>
            <person name="Lauderdale J.D."/>
            <person name="Wilde H.D."/>
            <person name="Gerrin W."/>
            <person name="Kust A."/>
            <person name="Washington J.W."/>
            <person name="Wagner C."/>
            <person name="Geier B."/>
            <person name="Liebeke M."/>
            <person name="Enke H."/>
            <person name="Niedermeyer T.H.J."/>
            <person name="Wilde S.B."/>
        </authorList>
    </citation>
    <scope>NUCLEOTIDE SEQUENCE [LARGE SCALE GENOMIC DNA]</scope>
    <source>
        <strain evidence="2">Thurmond2011</strain>
    </source>
</reference>
<dbReference type="Gene3D" id="1.10.260.40">
    <property type="entry name" value="lambda repressor-like DNA-binding domains"/>
    <property type="match status" value="1"/>
</dbReference>
<organism evidence="1 2">
    <name type="scientific">Aetokthonos hydrillicola Thurmond2011</name>
    <dbReference type="NCBI Taxonomy" id="2712845"/>
    <lineage>
        <taxon>Bacteria</taxon>
        <taxon>Bacillati</taxon>
        <taxon>Cyanobacteriota</taxon>
        <taxon>Cyanophyceae</taxon>
        <taxon>Nostocales</taxon>
        <taxon>Hapalosiphonaceae</taxon>
        <taxon>Aetokthonos</taxon>
    </lineage>
</organism>
<dbReference type="AlphaFoldDB" id="A0AAP5IFS0"/>
<sequence>MIVTLDKSHYIVYSMDESSETCLEMIQIDLNEIATVNWNEERGEKLRAIRGKHSMQSLVDQIKEKYNYSTTKQYIQMLERPVSRKASKTVSFALLRHICSVVGADVRDLYDSPQISQKRSSLP</sequence>
<dbReference type="GO" id="GO:0003677">
    <property type="term" value="F:DNA binding"/>
    <property type="evidence" value="ECO:0007669"/>
    <property type="project" value="InterPro"/>
</dbReference>
<keyword evidence="2" id="KW-1185">Reference proteome</keyword>
<dbReference type="Proteomes" id="UP000667802">
    <property type="component" value="Unassembled WGS sequence"/>
</dbReference>
<gene>
    <name evidence="1" type="ORF">G7B40_040450</name>
</gene>
<comment type="caution">
    <text evidence="1">The sequence shown here is derived from an EMBL/GenBank/DDBJ whole genome shotgun (WGS) entry which is preliminary data.</text>
</comment>
<protein>
    <submittedName>
        <fullName evidence="1">Uncharacterized protein</fullName>
    </submittedName>
</protein>
<accession>A0AAP5IFS0</accession>
<dbReference type="InterPro" id="IPR010982">
    <property type="entry name" value="Lambda_DNA-bd_dom_sf"/>
</dbReference>